<gene>
    <name evidence="1" type="ORF">VTL71DRAFT_9486</name>
</gene>
<protein>
    <submittedName>
        <fullName evidence="1">Uncharacterized protein</fullName>
    </submittedName>
</protein>
<proteinExistence type="predicted"/>
<accession>A0ABR4BS19</accession>
<reference evidence="1 2" key="1">
    <citation type="journal article" date="2024" name="Commun. Biol.">
        <title>Comparative genomic analysis of thermophilic fungi reveals convergent evolutionary adaptations and gene losses.</title>
        <authorList>
            <person name="Steindorff A.S."/>
            <person name="Aguilar-Pontes M.V."/>
            <person name="Robinson A.J."/>
            <person name="Andreopoulos B."/>
            <person name="LaButti K."/>
            <person name="Kuo A."/>
            <person name="Mondo S."/>
            <person name="Riley R."/>
            <person name="Otillar R."/>
            <person name="Haridas S."/>
            <person name="Lipzen A."/>
            <person name="Grimwood J."/>
            <person name="Schmutz J."/>
            <person name="Clum A."/>
            <person name="Reid I.D."/>
            <person name="Moisan M.C."/>
            <person name="Butler G."/>
            <person name="Nguyen T.T.M."/>
            <person name="Dewar K."/>
            <person name="Conant G."/>
            <person name="Drula E."/>
            <person name="Henrissat B."/>
            <person name="Hansel C."/>
            <person name="Singer S."/>
            <person name="Hutchinson M.I."/>
            <person name="de Vries R.P."/>
            <person name="Natvig D.O."/>
            <person name="Powell A.J."/>
            <person name="Tsang A."/>
            <person name="Grigoriev I.V."/>
        </authorList>
    </citation>
    <scope>NUCLEOTIDE SEQUENCE [LARGE SCALE GENOMIC DNA]</scope>
    <source>
        <strain evidence="1 2">CBS 494.80</strain>
    </source>
</reference>
<keyword evidence="2" id="KW-1185">Reference proteome</keyword>
<comment type="caution">
    <text evidence="1">The sequence shown here is derived from an EMBL/GenBank/DDBJ whole genome shotgun (WGS) entry which is preliminary data.</text>
</comment>
<organism evidence="1 2">
    <name type="scientific">Oculimacula yallundae</name>
    <dbReference type="NCBI Taxonomy" id="86028"/>
    <lineage>
        <taxon>Eukaryota</taxon>
        <taxon>Fungi</taxon>
        <taxon>Dikarya</taxon>
        <taxon>Ascomycota</taxon>
        <taxon>Pezizomycotina</taxon>
        <taxon>Leotiomycetes</taxon>
        <taxon>Helotiales</taxon>
        <taxon>Ploettnerulaceae</taxon>
        <taxon>Oculimacula</taxon>
    </lineage>
</organism>
<sequence>MPSITFSFEV</sequence>
<name>A0ABR4BS19_9HELO</name>
<dbReference type="Proteomes" id="UP001595075">
    <property type="component" value="Unassembled WGS sequence"/>
</dbReference>
<evidence type="ECO:0000313" key="2">
    <source>
        <dbReference type="Proteomes" id="UP001595075"/>
    </source>
</evidence>
<dbReference type="EMBL" id="JAZHXI010000022">
    <property type="protein sequence ID" value="KAL2060455.1"/>
    <property type="molecule type" value="Genomic_DNA"/>
</dbReference>
<evidence type="ECO:0000313" key="1">
    <source>
        <dbReference type="EMBL" id="KAL2060455.1"/>
    </source>
</evidence>